<name>C0E6D1_9CORY</name>
<evidence type="ECO:0008006" key="4">
    <source>
        <dbReference type="Google" id="ProtNLM"/>
    </source>
</evidence>
<dbReference type="HOGENOM" id="CLU_333633_0_0_11"/>
<feature type="transmembrane region" description="Helical" evidence="1">
    <location>
        <begin position="828"/>
        <end position="848"/>
    </location>
</feature>
<keyword evidence="1" id="KW-0812">Transmembrane</keyword>
<feature type="transmembrane region" description="Helical" evidence="1">
    <location>
        <begin position="496"/>
        <end position="517"/>
    </location>
</feature>
<accession>C0E6D1</accession>
<feature type="transmembrane region" description="Helical" evidence="1">
    <location>
        <begin position="423"/>
        <end position="443"/>
    </location>
</feature>
<reference evidence="2 3" key="1">
    <citation type="submission" date="2009-01" db="EMBL/GenBank/DDBJ databases">
        <authorList>
            <person name="Fulton L."/>
            <person name="Clifton S."/>
            <person name="Chinwalla A.T."/>
            <person name="Mitreva M."/>
            <person name="Sodergren E."/>
            <person name="Weinstock G."/>
            <person name="Clifton S."/>
            <person name="Dooling D.J."/>
            <person name="Fulton B."/>
            <person name="Minx P."/>
            <person name="Pepin K.H."/>
            <person name="Johnson M."/>
            <person name="Bhonagiri V."/>
            <person name="Nash W.E."/>
            <person name="Mardis E.R."/>
            <person name="Wilson R.K."/>
        </authorList>
    </citation>
    <scope>NUCLEOTIDE SEQUENCE [LARGE SCALE GENOMIC DNA]</scope>
    <source>
        <strain evidence="2 3">ATCC 33806</strain>
    </source>
</reference>
<proteinExistence type="predicted"/>
<feature type="transmembrane region" description="Helical" evidence="1">
    <location>
        <begin position="338"/>
        <end position="371"/>
    </location>
</feature>
<feature type="transmembrane region" description="Helical" evidence="1">
    <location>
        <begin position="781"/>
        <end position="808"/>
    </location>
</feature>
<comment type="caution">
    <text evidence="2">The sequence shown here is derived from an EMBL/GenBank/DDBJ whole genome shotgun (WGS) entry which is preliminary data.</text>
</comment>
<keyword evidence="1" id="KW-1133">Transmembrane helix</keyword>
<sequence length="856" mass="92144">MKWVWGRAAHGHIGHRGIATEWDWLLMSSKANLGFVKAALRFAPALLRTPAWRLSVVFLTVVVAAIMTLIISVTSMKLSPDQEREYSLGVADYTANMPDVPVRGYKKLNLDHLSTLGRVELITTMPVTGLGLAAEEHRELRVSETPWATSPYPKRYSLAEGRYPSAPGEIAISTALAAGGAVGGDVRIAVPGVGTSWKITGIIADKYLDDATIYAAPGTLSDVYRRIEDLTGIPQYLGGSLYWSAPSPEPVLAQLRVLNSISAVLQELPAATSAQVLLSAADLHGDRPVIGGNPVIYVWPAVLMPALVVIMAILLLSVWLRKQQVVLAAMGIQDSALILAIIGALTIMGLAALVVASPIALGISTIVRIILSRVYELPLSTFVFPWGLFPLFLLSTVGGIAAGLVIAGVWARRKRKITVGAAGTIWVMGGISCLGFLVLSALFLFPDILDDQNQIVGASFVVMASALMALWLTKTRRLWSDSLAGVLSRRMKERDAFSGAITWLLCGAIVGIPLMLVTTAVTTENTMNLTQIDSVPPNTVRVTMADRLGKPMEIPEPLQAQVDAEFPQQPIRIRRVAEEQSVPPQTTVQVGFDAFRMGQLWVFESVSDIDWWLGGLSPEQKVALNSGGILGTDARDGAIPVHVSSLDGTTRTETVTAAPVELPREYLVGMNVRAIALRSFAETRNLPLGPAFVEYPNLDEAAQTRAVQQKPQFSILSLAIDVHNELHHISVPPDLKALVLVSTVIMGVWILVLALGIAGRLSKHLDSLFALGVNRRWAGKVLALSLFPTLIPAILTGMASGYVGVWILKLRPVQQTEALPVATSWPTYGFVALGLAVVLALSFGLAVLRISSEKRK</sequence>
<keyword evidence="1" id="KW-0472">Membrane</keyword>
<feature type="transmembrane region" description="Helical" evidence="1">
    <location>
        <begin position="737"/>
        <end position="761"/>
    </location>
</feature>
<dbReference type="Proteomes" id="UP000006247">
    <property type="component" value="Unassembled WGS sequence"/>
</dbReference>
<feature type="transmembrane region" description="Helical" evidence="1">
    <location>
        <begin position="391"/>
        <end position="411"/>
    </location>
</feature>
<gene>
    <name evidence="2" type="ORF">CORMATOL_02564</name>
</gene>
<protein>
    <recommendedName>
        <fullName evidence="4">Efflux ABC transporter, permease protein</fullName>
    </recommendedName>
</protein>
<dbReference type="EMBL" id="ACEB01000042">
    <property type="protein sequence ID" value="EEG25972.1"/>
    <property type="molecule type" value="Genomic_DNA"/>
</dbReference>
<evidence type="ECO:0000313" key="2">
    <source>
        <dbReference type="EMBL" id="EEG25972.1"/>
    </source>
</evidence>
<organism evidence="2 3">
    <name type="scientific">Corynebacterium matruchotii ATCC 33806</name>
    <dbReference type="NCBI Taxonomy" id="566549"/>
    <lineage>
        <taxon>Bacteria</taxon>
        <taxon>Bacillati</taxon>
        <taxon>Actinomycetota</taxon>
        <taxon>Actinomycetes</taxon>
        <taxon>Mycobacteriales</taxon>
        <taxon>Corynebacteriaceae</taxon>
        <taxon>Corynebacterium</taxon>
    </lineage>
</organism>
<evidence type="ECO:0000256" key="1">
    <source>
        <dbReference type="SAM" id="Phobius"/>
    </source>
</evidence>
<feature type="transmembrane region" description="Helical" evidence="1">
    <location>
        <begin position="297"/>
        <end position="318"/>
    </location>
</feature>
<dbReference type="AlphaFoldDB" id="C0E6D1"/>
<feature type="transmembrane region" description="Helical" evidence="1">
    <location>
        <begin position="51"/>
        <end position="73"/>
    </location>
</feature>
<evidence type="ECO:0000313" key="3">
    <source>
        <dbReference type="Proteomes" id="UP000006247"/>
    </source>
</evidence>
<feature type="transmembrane region" description="Helical" evidence="1">
    <location>
        <begin position="455"/>
        <end position="473"/>
    </location>
</feature>